<dbReference type="Proteomes" id="UP000095492">
    <property type="component" value="Unassembled WGS sequence"/>
</dbReference>
<dbReference type="STRING" id="39490.ERS852448_02128"/>
<dbReference type="Pfam" id="PF13274">
    <property type="entry name" value="SocA_Panacea"/>
    <property type="match status" value="1"/>
</dbReference>
<evidence type="ECO:0000259" key="1">
    <source>
        <dbReference type="Pfam" id="PF13274"/>
    </source>
</evidence>
<accession>A0A173ULG3</accession>
<evidence type="ECO:0000313" key="2">
    <source>
        <dbReference type="EMBL" id="CUN15862.1"/>
    </source>
</evidence>
<reference evidence="2 3" key="1">
    <citation type="submission" date="2015-09" db="EMBL/GenBank/DDBJ databases">
        <authorList>
            <consortium name="Pathogen Informatics"/>
        </authorList>
    </citation>
    <scope>NUCLEOTIDE SEQUENCE [LARGE SCALE GENOMIC DNA]</scope>
    <source>
        <strain evidence="2 3">2789STDY5608891</strain>
    </source>
</reference>
<dbReference type="AlphaFoldDB" id="A0A173ULG3"/>
<sequence>MSNYSAIDVSTYIINYSCDINSPVSNLKLQKLLYYVQAALLVETGKKCFESKIVAWEFGPVVVESYQHYKEYGRNNIPRQEENKRMKFDSKTMKIIFEPAKKIDEITKKIINKVVDSYVKITNPFDLVRKTHEEDPWKNAQLNTEIKCKDIQKYYERQPEKIYGV</sequence>
<organism evidence="2 3">
    <name type="scientific">Eubacterium ramulus</name>
    <dbReference type="NCBI Taxonomy" id="39490"/>
    <lineage>
        <taxon>Bacteria</taxon>
        <taxon>Bacillati</taxon>
        <taxon>Bacillota</taxon>
        <taxon>Clostridia</taxon>
        <taxon>Eubacteriales</taxon>
        <taxon>Eubacteriaceae</taxon>
        <taxon>Eubacterium</taxon>
    </lineage>
</organism>
<proteinExistence type="predicted"/>
<gene>
    <name evidence="2" type="ORF">ERS852448_02128</name>
</gene>
<name>A0A173ULG3_EUBRA</name>
<protein>
    <submittedName>
        <fullName evidence="2">Uncharacterized phage-associated protein</fullName>
    </submittedName>
</protein>
<feature type="domain" description="Antitoxin SocA-like Panacea" evidence="1">
    <location>
        <begin position="29"/>
        <end position="138"/>
    </location>
</feature>
<dbReference type="EMBL" id="CYYA01000015">
    <property type="protein sequence ID" value="CUN15862.1"/>
    <property type="molecule type" value="Genomic_DNA"/>
</dbReference>
<dbReference type="InterPro" id="IPR025272">
    <property type="entry name" value="SocA_Panacea"/>
</dbReference>
<dbReference type="GeneID" id="97391189"/>
<dbReference type="OrthoDB" id="9799173at2"/>
<dbReference type="RefSeq" id="WP_055290506.1">
    <property type="nucleotide sequence ID" value="NZ_CP173382.1"/>
</dbReference>
<evidence type="ECO:0000313" key="3">
    <source>
        <dbReference type="Proteomes" id="UP000095492"/>
    </source>
</evidence>